<dbReference type="InterPro" id="IPR023346">
    <property type="entry name" value="Lysozyme-like_dom_sf"/>
</dbReference>
<organism evidence="1 2">
    <name type="scientific">Thalassococcus lentus</name>
    <dbReference type="NCBI Taxonomy" id="1210524"/>
    <lineage>
        <taxon>Bacteria</taxon>
        <taxon>Pseudomonadati</taxon>
        <taxon>Pseudomonadota</taxon>
        <taxon>Alphaproteobacteria</taxon>
        <taxon>Rhodobacterales</taxon>
        <taxon>Roseobacteraceae</taxon>
        <taxon>Thalassococcus</taxon>
    </lineage>
</organism>
<sequence>MAAPCAPAYAGGAGLADHNGFLQARAPIAGDLGGQTAGQRQANGPSLFAGRVSHGFFAPPAARPAPIRPERLGPDGHAAARFILPLDPGAPAAGFAATKGQMHRLRALIRHAESRRDGYDAVQYGARIKPPMRPTQLSIAQIYHWIDTTPGQPHAIGKYQFIPKTLRRLVHKLNLPPETRFSPLVQDRLADVLLAEAGLHRFLRGDMPRHTFMNNLAKIWAGLPNSSGKSHYHGYAGNKASVSWAKFDAEMKTIFPRL</sequence>
<protein>
    <recommendedName>
        <fullName evidence="3">Muramidase (Phage lambda lysozyme)</fullName>
    </recommendedName>
</protein>
<keyword evidence="2" id="KW-1185">Reference proteome</keyword>
<evidence type="ECO:0000313" key="2">
    <source>
        <dbReference type="Proteomes" id="UP001210720"/>
    </source>
</evidence>
<dbReference type="Gene3D" id="1.10.530.10">
    <property type="match status" value="1"/>
</dbReference>
<gene>
    <name evidence="1" type="ORF">PFY00_07580</name>
</gene>
<reference evidence="1 2" key="1">
    <citation type="submission" date="2023-01" db="EMBL/GenBank/DDBJ databases">
        <title>Thalassococcus onchidii sp. nov., isolated from a marine invertebrate from the South China Sea.</title>
        <authorList>
            <person name="Xu S."/>
            <person name="Liu Z."/>
            <person name="Xu Y."/>
        </authorList>
    </citation>
    <scope>NUCLEOTIDE SEQUENCE [LARGE SCALE GENOMIC DNA]</scope>
    <source>
        <strain evidence="1 2">KCTC 32084</strain>
    </source>
</reference>
<dbReference type="EMBL" id="JAQIOY010000002">
    <property type="protein sequence ID" value="MDA7424580.1"/>
    <property type="molecule type" value="Genomic_DNA"/>
</dbReference>
<evidence type="ECO:0000313" key="1">
    <source>
        <dbReference type="EMBL" id="MDA7424580.1"/>
    </source>
</evidence>
<proteinExistence type="predicted"/>
<dbReference type="SUPFAM" id="SSF53955">
    <property type="entry name" value="Lysozyme-like"/>
    <property type="match status" value="1"/>
</dbReference>
<accession>A0ABT4XRQ2</accession>
<evidence type="ECO:0008006" key="3">
    <source>
        <dbReference type="Google" id="ProtNLM"/>
    </source>
</evidence>
<comment type="caution">
    <text evidence="1">The sequence shown here is derived from an EMBL/GenBank/DDBJ whole genome shotgun (WGS) entry which is preliminary data.</text>
</comment>
<name>A0ABT4XRQ2_9RHOB</name>
<dbReference type="Proteomes" id="UP001210720">
    <property type="component" value="Unassembled WGS sequence"/>
</dbReference>
<dbReference type="RefSeq" id="WP_271431933.1">
    <property type="nucleotide sequence ID" value="NZ_JAQIOY010000002.1"/>
</dbReference>